<dbReference type="EnsemblPlants" id="AVESA.00010b.r2.6AG1052440.1">
    <property type="protein sequence ID" value="AVESA.00010b.r2.6AG1052440.1.CDS.1"/>
    <property type="gene ID" value="AVESA.00010b.r2.6AG1052440"/>
</dbReference>
<organism evidence="1 2">
    <name type="scientific">Avena sativa</name>
    <name type="common">Oat</name>
    <dbReference type="NCBI Taxonomy" id="4498"/>
    <lineage>
        <taxon>Eukaryota</taxon>
        <taxon>Viridiplantae</taxon>
        <taxon>Streptophyta</taxon>
        <taxon>Embryophyta</taxon>
        <taxon>Tracheophyta</taxon>
        <taxon>Spermatophyta</taxon>
        <taxon>Magnoliopsida</taxon>
        <taxon>Liliopsida</taxon>
        <taxon>Poales</taxon>
        <taxon>Poaceae</taxon>
        <taxon>BOP clade</taxon>
        <taxon>Pooideae</taxon>
        <taxon>Poodae</taxon>
        <taxon>Poeae</taxon>
        <taxon>Poeae Chloroplast Group 1 (Aveneae type)</taxon>
        <taxon>Aveninae</taxon>
        <taxon>Avena</taxon>
    </lineage>
</organism>
<protein>
    <submittedName>
        <fullName evidence="1">Uncharacterized protein</fullName>
    </submittedName>
</protein>
<reference evidence="1" key="2">
    <citation type="submission" date="2025-09" db="UniProtKB">
        <authorList>
            <consortium name="EnsemblPlants"/>
        </authorList>
    </citation>
    <scope>IDENTIFICATION</scope>
</reference>
<sequence>MECEDSVEDAVTAYQPAAYTPAGMAGAAGTHGTNYGSLLHQHHHDSHDDHNFLDGLLRAEDAGLSAGATSLSHLAAAARASPGTTKQLLAPSSSTPFNWLDASTVGILPQARNFPGFSRSRNVGNNMSLSSTADMAGAGTCVVDNGGGGGGNAANTMSAFMSPLTMQDGAYHQQHVILGTSMPPEASAAAASAFQNPVQMSSVNWNP</sequence>
<evidence type="ECO:0000313" key="1">
    <source>
        <dbReference type="EnsemblPlants" id="AVESA.00010b.r2.6AG1052440.1.CDS.1"/>
    </source>
</evidence>
<name>A0ACD5YW34_AVESA</name>
<evidence type="ECO:0000313" key="2">
    <source>
        <dbReference type="Proteomes" id="UP001732700"/>
    </source>
</evidence>
<accession>A0ACD5YW34</accession>
<keyword evidence="2" id="KW-1185">Reference proteome</keyword>
<dbReference type="Proteomes" id="UP001732700">
    <property type="component" value="Chromosome 6A"/>
</dbReference>
<reference evidence="1" key="1">
    <citation type="submission" date="2021-05" db="EMBL/GenBank/DDBJ databases">
        <authorList>
            <person name="Scholz U."/>
            <person name="Mascher M."/>
            <person name="Fiebig A."/>
        </authorList>
    </citation>
    <scope>NUCLEOTIDE SEQUENCE [LARGE SCALE GENOMIC DNA]</scope>
</reference>
<proteinExistence type="predicted"/>